<evidence type="ECO:0000256" key="7">
    <source>
        <dbReference type="ARBA" id="ARBA00022840"/>
    </source>
</evidence>
<dbReference type="Proteomes" id="UP000485569">
    <property type="component" value="Unassembled WGS sequence"/>
</dbReference>
<evidence type="ECO:0000259" key="10">
    <source>
        <dbReference type="PROSITE" id="PS50893"/>
    </source>
</evidence>
<dbReference type="GO" id="GO:0016887">
    <property type="term" value="F:ATP hydrolysis activity"/>
    <property type="evidence" value="ECO:0007669"/>
    <property type="project" value="InterPro"/>
</dbReference>
<dbReference type="SUPFAM" id="SSF52540">
    <property type="entry name" value="P-loop containing nucleoside triphosphate hydrolases"/>
    <property type="match status" value="2"/>
</dbReference>
<feature type="domain" description="ABC transporter" evidence="10">
    <location>
        <begin position="5"/>
        <end position="240"/>
    </location>
</feature>
<keyword evidence="2" id="KW-0813">Transport</keyword>
<gene>
    <name evidence="11" type="primary">rbsA_5</name>
    <name evidence="11" type="ORF">BWY41_00888</name>
</gene>
<dbReference type="Gene3D" id="3.40.50.300">
    <property type="entry name" value="P-loop containing nucleotide triphosphate hydrolases"/>
    <property type="match status" value="2"/>
</dbReference>
<evidence type="ECO:0000256" key="5">
    <source>
        <dbReference type="ARBA" id="ARBA00022737"/>
    </source>
</evidence>
<dbReference type="CDD" id="cd03215">
    <property type="entry name" value="ABC_Carb_Monos_II"/>
    <property type="match status" value="1"/>
</dbReference>
<comment type="caution">
    <text evidence="11">The sequence shown here is derived from an EMBL/GenBank/DDBJ whole genome shotgun (WGS) entry which is preliminary data.</text>
</comment>
<dbReference type="FunFam" id="3.40.50.300:FF:000127">
    <property type="entry name" value="Ribose import ATP-binding protein RbsA"/>
    <property type="match status" value="1"/>
</dbReference>
<keyword evidence="11" id="KW-0378">Hydrolase</keyword>
<evidence type="ECO:0000256" key="6">
    <source>
        <dbReference type="ARBA" id="ARBA00022741"/>
    </source>
</evidence>
<dbReference type="Pfam" id="PF00005">
    <property type="entry name" value="ABC_tran"/>
    <property type="match status" value="2"/>
</dbReference>
<keyword evidence="9" id="KW-0472">Membrane</keyword>
<evidence type="ECO:0000313" key="11">
    <source>
        <dbReference type="EMBL" id="OQA59232.1"/>
    </source>
</evidence>
<keyword evidence="8" id="KW-1278">Translocase</keyword>
<keyword evidence="3" id="KW-1003">Cell membrane</keyword>
<keyword evidence="6" id="KW-0547">Nucleotide-binding</keyword>
<keyword evidence="4" id="KW-0762">Sugar transport</keyword>
<protein>
    <submittedName>
        <fullName evidence="11">Ribose import ATP-binding protein RbsA</fullName>
        <ecNumber evidence="11">3.6.3.17</ecNumber>
    </submittedName>
</protein>
<dbReference type="PROSITE" id="PS50893">
    <property type="entry name" value="ABC_TRANSPORTER_2"/>
    <property type="match status" value="2"/>
</dbReference>
<evidence type="ECO:0000256" key="8">
    <source>
        <dbReference type="ARBA" id="ARBA00022967"/>
    </source>
</evidence>
<evidence type="ECO:0000256" key="3">
    <source>
        <dbReference type="ARBA" id="ARBA00022475"/>
    </source>
</evidence>
<dbReference type="GO" id="GO:0005524">
    <property type="term" value="F:ATP binding"/>
    <property type="evidence" value="ECO:0007669"/>
    <property type="project" value="UniProtKB-KW"/>
</dbReference>
<dbReference type="InterPro" id="IPR003593">
    <property type="entry name" value="AAA+_ATPase"/>
</dbReference>
<dbReference type="PANTHER" id="PTHR43790:SF4">
    <property type="entry name" value="GUANOSINE IMPORT ATP-BINDING PROTEIN NUPO"/>
    <property type="match status" value="1"/>
</dbReference>
<dbReference type="AlphaFoldDB" id="A0A1V5SZ36"/>
<evidence type="ECO:0000256" key="1">
    <source>
        <dbReference type="ARBA" id="ARBA00004202"/>
    </source>
</evidence>
<dbReference type="InterPro" id="IPR027417">
    <property type="entry name" value="P-loop_NTPase"/>
</dbReference>
<organism evidence="11">
    <name type="scientific">Candidatus Atribacter allofermentans</name>
    <dbReference type="NCBI Taxonomy" id="1852833"/>
    <lineage>
        <taxon>Bacteria</taxon>
        <taxon>Pseudomonadati</taxon>
        <taxon>Atribacterota</taxon>
        <taxon>Atribacteria</taxon>
        <taxon>Atribacterales</taxon>
        <taxon>Atribacteraceae</taxon>
        <taxon>Atribacter</taxon>
    </lineage>
</organism>
<dbReference type="EMBL" id="MWBQ01000056">
    <property type="protein sequence ID" value="OQA59232.1"/>
    <property type="molecule type" value="Genomic_DNA"/>
</dbReference>
<dbReference type="InterPro" id="IPR003439">
    <property type="entry name" value="ABC_transporter-like_ATP-bd"/>
</dbReference>
<feature type="domain" description="ABC transporter" evidence="10">
    <location>
        <begin position="257"/>
        <end position="502"/>
    </location>
</feature>
<dbReference type="InterPro" id="IPR050107">
    <property type="entry name" value="ABC_carbohydrate_import_ATPase"/>
</dbReference>
<evidence type="ECO:0000256" key="4">
    <source>
        <dbReference type="ARBA" id="ARBA00022597"/>
    </source>
</evidence>
<keyword evidence="7 11" id="KW-0067">ATP-binding</keyword>
<dbReference type="PANTHER" id="PTHR43790">
    <property type="entry name" value="CARBOHYDRATE TRANSPORT ATP-BINDING PROTEIN MG119-RELATED"/>
    <property type="match status" value="1"/>
</dbReference>
<evidence type="ECO:0000256" key="2">
    <source>
        <dbReference type="ARBA" id="ARBA00022448"/>
    </source>
</evidence>
<keyword evidence="5" id="KW-0677">Repeat</keyword>
<dbReference type="InterPro" id="IPR017871">
    <property type="entry name" value="ABC_transporter-like_CS"/>
</dbReference>
<name>A0A1V5SZ36_9BACT</name>
<reference evidence="11" key="1">
    <citation type="submission" date="2017-02" db="EMBL/GenBank/DDBJ databases">
        <title>Delving into the versatile metabolic prowess of the omnipresent phylum Bacteroidetes.</title>
        <authorList>
            <person name="Nobu M.K."/>
            <person name="Mei R."/>
            <person name="Narihiro T."/>
            <person name="Kuroda K."/>
            <person name="Liu W.-T."/>
        </authorList>
    </citation>
    <scope>NUCLEOTIDE SEQUENCE</scope>
    <source>
        <strain evidence="11">ADurb.Bin276</strain>
    </source>
</reference>
<accession>A0A1V5SZ36</accession>
<dbReference type="EC" id="3.6.3.17" evidence="11"/>
<dbReference type="PROSITE" id="PS00211">
    <property type="entry name" value="ABC_TRANSPORTER_1"/>
    <property type="match status" value="1"/>
</dbReference>
<dbReference type="GO" id="GO:0005886">
    <property type="term" value="C:plasma membrane"/>
    <property type="evidence" value="ECO:0007669"/>
    <property type="project" value="UniProtKB-SubCell"/>
</dbReference>
<evidence type="ECO:0000256" key="9">
    <source>
        <dbReference type="ARBA" id="ARBA00023136"/>
    </source>
</evidence>
<proteinExistence type="predicted"/>
<dbReference type="CDD" id="cd03216">
    <property type="entry name" value="ABC_Carb_Monos_I"/>
    <property type="match status" value="1"/>
</dbReference>
<dbReference type="SMART" id="SM00382">
    <property type="entry name" value="AAA"/>
    <property type="match status" value="1"/>
</dbReference>
<sequence length="502" mass="55942">MNEALALYGFTKYFPGVLANDHIDLTINQGEIHGLLGENGAGKSVLMSTLYGLYRPDAGKVFIRGQEVTIHSPAQAITLGIGMVHQHFTLVENMTVWENIILGKELCRGFILDKNRIISELQQLLDKTGFEIDLNARIYELPIGLQQRVEILKILYRGADILIFDEPTAVLTPQEVDQLFKTFRQLVQNGKTIIFISHKLKEIFCICDRVTVLRRGKKIGTLAIDEATPESLAEMMVGRKVLFSFEKLKAPQSETILSVKELSLSGGKKHQNLQNVNFDIHTYEILGVAGVEGNGQTELVEILVGLQKPQKGKILYQKEDITHFPPKKRILMGISHIPEDRPKRGMVPDFSVKDNLILGFEDLPPFKRGLISRNEVAINQFSQTKIQEFDIATPDENTLIKNLSGGNQQKVVLARELSRDVKLAIASQPTRGLDIAASEYVRNKLIDLKNNGSGVLLVSADLDEIRSISDRVIVLYEGQIIGELAPDADEYQYGLLMGGTAC</sequence>
<comment type="subcellular location">
    <subcellularLocation>
        <location evidence="1">Cell membrane</location>
        <topology evidence="1">Peripheral membrane protein</topology>
    </subcellularLocation>
</comment>